<dbReference type="InterPro" id="IPR007159">
    <property type="entry name" value="SpoVT-AbrB_dom"/>
</dbReference>
<dbReference type="RefSeq" id="WP_192597044.1">
    <property type="nucleotide sequence ID" value="NZ_JADBEL010000001.1"/>
</dbReference>
<dbReference type="NCBIfam" id="TIGR02609">
    <property type="entry name" value="doc_partner"/>
    <property type="match status" value="1"/>
</dbReference>
<dbReference type="Proteomes" id="UP000658225">
    <property type="component" value="Unassembled WGS sequence"/>
</dbReference>
<evidence type="ECO:0000313" key="2">
    <source>
        <dbReference type="EMBL" id="MBE1553229.1"/>
    </source>
</evidence>
<comment type="caution">
    <text evidence="2">The sequence shown here is derived from an EMBL/GenBank/DDBJ whole genome shotgun (WGS) entry which is preliminary data.</text>
</comment>
<reference evidence="2" key="1">
    <citation type="submission" date="2020-10" db="EMBL/GenBank/DDBJ databases">
        <title>Genomic Encyclopedia of Type Strains, Phase IV (KMG-IV): sequencing the most valuable type-strain genomes for metagenomic binning, comparative biology and taxonomic classification.</title>
        <authorList>
            <person name="Goeker M."/>
        </authorList>
    </citation>
    <scope>NUCLEOTIDE SEQUENCE</scope>
    <source>
        <strain evidence="2">DSM 13886</strain>
    </source>
</reference>
<dbReference type="EMBL" id="JADBEL010000001">
    <property type="protein sequence ID" value="MBE1553229.1"/>
    <property type="molecule type" value="Genomic_DNA"/>
</dbReference>
<dbReference type="SUPFAM" id="SSF89447">
    <property type="entry name" value="AbrB/MazE/MraZ-like"/>
    <property type="match status" value="1"/>
</dbReference>
<dbReference type="Gene3D" id="2.10.260.10">
    <property type="match status" value="1"/>
</dbReference>
<gene>
    <name evidence="2" type="ORF">H4683_000298</name>
</gene>
<keyword evidence="3" id="KW-1185">Reference proteome</keyword>
<dbReference type="AlphaFoldDB" id="A0A927R4T9"/>
<evidence type="ECO:0000313" key="3">
    <source>
        <dbReference type="Proteomes" id="UP000658225"/>
    </source>
</evidence>
<name>A0A927R4T9_9BACL</name>
<feature type="domain" description="SpoVT-AbrB" evidence="1">
    <location>
        <begin position="10"/>
        <end position="57"/>
    </location>
</feature>
<proteinExistence type="predicted"/>
<dbReference type="Pfam" id="PF04014">
    <property type="entry name" value="MazE_antitoxin"/>
    <property type="match status" value="1"/>
</dbReference>
<dbReference type="GO" id="GO:0003677">
    <property type="term" value="F:DNA binding"/>
    <property type="evidence" value="ECO:0007669"/>
    <property type="project" value="InterPro"/>
</dbReference>
<dbReference type="SMART" id="SM00966">
    <property type="entry name" value="SpoVT_AbrB"/>
    <property type="match status" value="1"/>
</dbReference>
<accession>A0A927R4T9</accession>
<dbReference type="InterPro" id="IPR013432">
    <property type="entry name" value="Doc_partner"/>
</dbReference>
<evidence type="ECO:0000259" key="1">
    <source>
        <dbReference type="SMART" id="SM00966"/>
    </source>
</evidence>
<sequence>MAYEYNRKVNQTGNSLTVSIPSEVVKQLGIQKGDDVSVIYESSANEFIVKKRPSLPENVRPEIVSALDKVMTRYGQTLSNLKDR</sequence>
<organism evidence="2 3">
    <name type="scientific">Sporosarcina limicola</name>
    <dbReference type="NCBI Taxonomy" id="34101"/>
    <lineage>
        <taxon>Bacteria</taxon>
        <taxon>Bacillati</taxon>
        <taxon>Bacillota</taxon>
        <taxon>Bacilli</taxon>
        <taxon>Bacillales</taxon>
        <taxon>Caryophanaceae</taxon>
        <taxon>Sporosarcina</taxon>
    </lineage>
</organism>
<dbReference type="InterPro" id="IPR037914">
    <property type="entry name" value="SpoVT-AbrB_sf"/>
</dbReference>
<protein>
    <submittedName>
        <fullName evidence="2">Addiction module antidote</fullName>
    </submittedName>
</protein>